<dbReference type="PATRIC" id="fig|999418.3.peg.3710"/>
<evidence type="ECO:0000313" key="2">
    <source>
        <dbReference type="EMBL" id="EKN11925.1"/>
    </source>
</evidence>
<feature type="transmembrane region" description="Helical" evidence="1">
    <location>
        <begin position="56"/>
        <end position="78"/>
    </location>
</feature>
<dbReference type="HOGENOM" id="CLU_195775_0_0_10"/>
<dbReference type="EMBL" id="AGZO01000024">
    <property type="protein sequence ID" value="EKN11925.1"/>
    <property type="molecule type" value="Genomic_DNA"/>
</dbReference>
<dbReference type="Pfam" id="PF20482">
    <property type="entry name" value="DUF6722"/>
    <property type="match status" value="1"/>
</dbReference>
<comment type="caution">
    <text evidence="2">The sequence shown here is derived from an EMBL/GenBank/DDBJ whole genome shotgun (WGS) entry which is preliminary data.</text>
</comment>
<name>K5ZKX7_9BACT</name>
<dbReference type="InterPro" id="IPR046568">
    <property type="entry name" value="DUF6722"/>
</dbReference>
<accession>K5ZKX7</accession>
<evidence type="ECO:0000313" key="3">
    <source>
        <dbReference type="Proteomes" id="UP000006330"/>
    </source>
</evidence>
<proteinExistence type="predicted"/>
<gene>
    <name evidence="2" type="ORF">HMPREF1076_03637</name>
</gene>
<dbReference type="Proteomes" id="UP000006330">
    <property type="component" value="Unassembled WGS sequence"/>
</dbReference>
<sequence>MGKFIERKEAQKTSAEMKKLKKETMAKYFYDLSKLTFTAMVLGGIISFLQGTEIKWIIAIIAGSVLAIALAGIGNSLLK</sequence>
<evidence type="ECO:0000256" key="1">
    <source>
        <dbReference type="SAM" id="Phobius"/>
    </source>
</evidence>
<keyword evidence="1" id="KW-1133">Transmembrane helix</keyword>
<dbReference type="AlphaFoldDB" id="K5ZKX7"/>
<keyword evidence="1" id="KW-0472">Membrane</keyword>
<organism evidence="2 3">
    <name type="scientific">Parabacteroides goldsteinii CL02T12C30</name>
    <dbReference type="NCBI Taxonomy" id="999418"/>
    <lineage>
        <taxon>Bacteria</taxon>
        <taxon>Pseudomonadati</taxon>
        <taxon>Bacteroidota</taxon>
        <taxon>Bacteroidia</taxon>
        <taxon>Bacteroidales</taxon>
        <taxon>Tannerellaceae</taxon>
        <taxon>Parabacteroides</taxon>
    </lineage>
</organism>
<dbReference type="OrthoDB" id="1048208at2"/>
<feature type="transmembrane region" description="Helical" evidence="1">
    <location>
        <begin position="28"/>
        <end position="50"/>
    </location>
</feature>
<protein>
    <submittedName>
        <fullName evidence="2">Uncharacterized protein</fullName>
    </submittedName>
</protein>
<dbReference type="RefSeq" id="WP_007656540.1">
    <property type="nucleotide sequence ID" value="NZ_JH976474.1"/>
</dbReference>
<reference evidence="2 3" key="1">
    <citation type="submission" date="2012-02" db="EMBL/GenBank/DDBJ databases">
        <title>The Genome Sequence of Parabacteroides goldsteinii CL02T12C30.</title>
        <authorList>
            <consortium name="The Broad Institute Genome Sequencing Platform"/>
            <person name="Earl A."/>
            <person name="Ward D."/>
            <person name="Feldgarden M."/>
            <person name="Gevers D."/>
            <person name="Zitomersky N.L."/>
            <person name="Coyne M.J."/>
            <person name="Comstock L.E."/>
            <person name="Young S.K."/>
            <person name="Zeng Q."/>
            <person name="Gargeya S."/>
            <person name="Fitzgerald M."/>
            <person name="Haas B."/>
            <person name="Abouelleil A."/>
            <person name="Alvarado L."/>
            <person name="Arachchi H.M."/>
            <person name="Berlin A."/>
            <person name="Chapman S.B."/>
            <person name="Gearin G."/>
            <person name="Goldberg J."/>
            <person name="Griggs A."/>
            <person name="Gujja S."/>
            <person name="Hansen M."/>
            <person name="Heiman D."/>
            <person name="Howarth C."/>
            <person name="Larimer J."/>
            <person name="Lui A."/>
            <person name="MacDonald P.J.P."/>
            <person name="McCowen C."/>
            <person name="Montmayeur A."/>
            <person name="Murphy C."/>
            <person name="Neiman D."/>
            <person name="Pearson M."/>
            <person name="Priest M."/>
            <person name="Roberts A."/>
            <person name="Saif S."/>
            <person name="Shea T."/>
            <person name="Sisk P."/>
            <person name="Stolte C."/>
            <person name="Sykes S."/>
            <person name="Wortman J."/>
            <person name="Nusbaum C."/>
            <person name="Birren B."/>
        </authorList>
    </citation>
    <scope>NUCLEOTIDE SEQUENCE [LARGE SCALE GENOMIC DNA]</scope>
    <source>
        <strain evidence="2 3">CL02T12C30</strain>
    </source>
</reference>
<keyword evidence="1" id="KW-0812">Transmembrane</keyword>